<dbReference type="Gene3D" id="2.60.40.1120">
    <property type="entry name" value="Carboxypeptidase-like, regulatory domain"/>
    <property type="match status" value="1"/>
</dbReference>
<dbReference type="SUPFAM" id="SSF49464">
    <property type="entry name" value="Carboxypeptidase regulatory domain-like"/>
    <property type="match status" value="1"/>
</dbReference>
<proteinExistence type="predicted"/>
<dbReference type="Proteomes" id="UP001226434">
    <property type="component" value="Unassembled WGS sequence"/>
</dbReference>
<dbReference type="RefSeq" id="WP_282335716.1">
    <property type="nucleotide sequence ID" value="NZ_JASBRG010000007.1"/>
</dbReference>
<reference evidence="2 3" key="1">
    <citation type="submission" date="2023-05" db="EMBL/GenBank/DDBJ databases">
        <title>Genome sequence of Pinibacter sp. MAH-24.</title>
        <authorList>
            <person name="Huq M.A."/>
        </authorList>
    </citation>
    <scope>NUCLEOTIDE SEQUENCE [LARGE SCALE GENOMIC DNA]</scope>
    <source>
        <strain evidence="2 3">MAH-24</strain>
    </source>
</reference>
<protein>
    <recommendedName>
        <fullName evidence="4">Carboxypeptidase regulatory-like domain-containing protein</fullName>
    </recommendedName>
</protein>
<keyword evidence="3" id="KW-1185">Reference proteome</keyword>
<feature type="signal peptide" evidence="1">
    <location>
        <begin position="1"/>
        <end position="18"/>
    </location>
</feature>
<dbReference type="InterPro" id="IPR008969">
    <property type="entry name" value="CarboxyPept-like_regulatory"/>
</dbReference>
<evidence type="ECO:0000313" key="3">
    <source>
        <dbReference type="Proteomes" id="UP001226434"/>
    </source>
</evidence>
<dbReference type="EMBL" id="JASBRG010000007">
    <property type="protein sequence ID" value="MDI3321611.1"/>
    <property type="molecule type" value="Genomic_DNA"/>
</dbReference>
<evidence type="ECO:0000313" key="2">
    <source>
        <dbReference type="EMBL" id="MDI3321611.1"/>
    </source>
</evidence>
<evidence type="ECO:0008006" key="4">
    <source>
        <dbReference type="Google" id="ProtNLM"/>
    </source>
</evidence>
<name>A0ABT6RGB1_9BACT</name>
<sequence>MKTLLVTLLAIAFQFAFAQQPNKSTPFPGRDSVYISGKVVDESGKPMENVMVLVYPFYTEKFDVTWYEQDTFYTNTEGKYVAALNSGQFSNHLYFKAKDCLPSSIYLPNKSYWQIADEPVKLLSRKQHYFDTRKIDKKDLSLTVEKALQKYKVSISQTKLFSYPTDIGNMRGLRFETADSSMIVLATENFYNNPATNKSDLLDRKITGIGIAFVNGDKVILGNGLEIAERKIYNEYFQEKKDLEAKQQPQKKQ</sequence>
<gene>
    <name evidence="2" type="ORF">QJ048_17575</name>
</gene>
<evidence type="ECO:0000256" key="1">
    <source>
        <dbReference type="SAM" id="SignalP"/>
    </source>
</evidence>
<accession>A0ABT6RGB1</accession>
<feature type="chain" id="PRO_5046783276" description="Carboxypeptidase regulatory-like domain-containing protein" evidence="1">
    <location>
        <begin position="19"/>
        <end position="253"/>
    </location>
</feature>
<comment type="caution">
    <text evidence="2">The sequence shown here is derived from an EMBL/GenBank/DDBJ whole genome shotgun (WGS) entry which is preliminary data.</text>
</comment>
<organism evidence="2 3">
    <name type="scientific">Pinibacter soli</name>
    <dbReference type="NCBI Taxonomy" id="3044211"/>
    <lineage>
        <taxon>Bacteria</taxon>
        <taxon>Pseudomonadati</taxon>
        <taxon>Bacteroidota</taxon>
        <taxon>Chitinophagia</taxon>
        <taxon>Chitinophagales</taxon>
        <taxon>Chitinophagaceae</taxon>
        <taxon>Pinibacter</taxon>
    </lineage>
</organism>
<keyword evidence="1" id="KW-0732">Signal</keyword>